<dbReference type="GO" id="GO:0008932">
    <property type="term" value="F:lytic endotransglycosylase activity"/>
    <property type="evidence" value="ECO:0007669"/>
    <property type="project" value="UniProtKB-UniRule"/>
</dbReference>
<accession>A0A1T4W7R2</accession>
<feature type="transmembrane region" description="Helical" evidence="7">
    <location>
        <begin position="7"/>
        <end position="31"/>
    </location>
</feature>
<evidence type="ECO:0000256" key="4">
    <source>
        <dbReference type="ARBA" id="ARBA00023136"/>
    </source>
</evidence>
<dbReference type="RefSeq" id="WP_234990605.1">
    <property type="nucleotide sequence ID" value="NZ_FUYC01000002.1"/>
</dbReference>
<evidence type="ECO:0000256" key="3">
    <source>
        <dbReference type="ARBA" id="ARBA00022989"/>
    </source>
</evidence>
<comment type="subcellular location">
    <subcellularLocation>
        <location evidence="7">Cell membrane</location>
        <topology evidence="7">Single-pass membrane protein</topology>
    </subcellularLocation>
</comment>
<evidence type="ECO:0000256" key="5">
    <source>
        <dbReference type="ARBA" id="ARBA00023239"/>
    </source>
</evidence>
<dbReference type="InterPro" id="IPR003770">
    <property type="entry name" value="MLTG-like"/>
</dbReference>
<dbReference type="HAMAP" id="MF_02065">
    <property type="entry name" value="MltG"/>
    <property type="match status" value="1"/>
</dbReference>
<evidence type="ECO:0000256" key="6">
    <source>
        <dbReference type="ARBA" id="ARBA00023316"/>
    </source>
</evidence>
<dbReference type="AlphaFoldDB" id="A0A1T4W7R2"/>
<comment type="similarity">
    <text evidence="7">Belongs to the transglycosylase MltG family.</text>
</comment>
<keyword evidence="9" id="KW-1185">Reference proteome</keyword>
<name>A0A1T4W7R2_9BACT</name>
<keyword evidence="4 7" id="KW-0472">Membrane</keyword>
<keyword evidence="6 7" id="KW-0961">Cell wall biogenesis/degradation</keyword>
<proteinExistence type="inferred from homology"/>
<dbReference type="NCBIfam" id="TIGR00247">
    <property type="entry name" value="endolytic transglycosylase MltG"/>
    <property type="match status" value="1"/>
</dbReference>
<dbReference type="EMBL" id="FUYC01000002">
    <property type="protein sequence ID" value="SKA73354.1"/>
    <property type="molecule type" value="Genomic_DNA"/>
</dbReference>
<keyword evidence="5 7" id="KW-0456">Lyase</keyword>
<dbReference type="PANTHER" id="PTHR30518:SF2">
    <property type="entry name" value="ENDOLYTIC MUREIN TRANSGLYCOSYLASE"/>
    <property type="match status" value="1"/>
</dbReference>
<evidence type="ECO:0000313" key="9">
    <source>
        <dbReference type="Proteomes" id="UP000190027"/>
    </source>
</evidence>
<evidence type="ECO:0000313" key="8">
    <source>
        <dbReference type="EMBL" id="SKA73354.1"/>
    </source>
</evidence>
<protein>
    <recommendedName>
        <fullName evidence="7">Endolytic murein transglycosylase</fullName>
        <ecNumber evidence="7">4.2.2.29</ecNumber>
    </recommendedName>
    <alternativeName>
        <fullName evidence="7">Peptidoglycan lytic transglycosylase</fullName>
    </alternativeName>
    <alternativeName>
        <fullName evidence="7">Peptidoglycan polymerization terminase</fullName>
    </alternativeName>
</protein>
<organism evidence="8 9">
    <name type="scientific">Paucidesulfovibrio gracilis DSM 16080</name>
    <dbReference type="NCBI Taxonomy" id="1121449"/>
    <lineage>
        <taxon>Bacteria</taxon>
        <taxon>Pseudomonadati</taxon>
        <taxon>Thermodesulfobacteriota</taxon>
        <taxon>Desulfovibrionia</taxon>
        <taxon>Desulfovibrionales</taxon>
        <taxon>Desulfovibrionaceae</taxon>
        <taxon>Paucidesulfovibrio</taxon>
    </lineage>
</organism>
<comment type="catalytic activity">
    <reaction evidence="7">
        <text>a peptidoglycan chain = a peptidoglycan chain with N-acetyl-1,6-anhydromuramyl-[peptide] at the reducing end + a peptidoglycan chain with N-acetylglucosamine at the non-reducing end.</text>
        <dbReference type="EC" id="4.2.2.29"/>
    </reaction>
</comment>
<keyword evidence="2 7" id="KW-0812">Transmembrane</keyword>
<dbReference type="GO" id="GO:0071555">
    <property type="term" value="P:cell wall organization"/>
    <property type="evidence" value="ECO:0007669"/>
    <property type="project" value="UniProtKB-KW"/>
</dbReference>
<gene>
    <name evidence="7" type="primary">mltG</name>
    <name evidence="8" type="ORF">SAMN02745704_00459</name>
</gene>
<dbReference type="Gene3D" id="3.30.1490.480">
    <property type="entry name" value="Endolytic murein transglycosylase"/>
    <property type="match status" value="1"/>
</dbReference>
<sequence>MAGNKPALRYIGFAGIVLCLGMMAVGSWFLYRAWTFLNIPPEDPGQEVRFVIEPGSGFLGIARDLRKENLITDVKQFLALAEDRGLTGSAKAGEFLLHTGWLPEKILTTITSTPGILHRFTVREGLPWWQVAKLVEQAELGSYAEFDEAVHDPELLARFHIPADSAEGYLFPETYMLTRARESSARSVVEMMIREFFKNAKQALGELPEPDKLHELVTLASIVEKETGDPSERPAIAGVYANRLRRPMRLQADPTIIYGLGPSFNGNLRQKHLLDGENPYNTYQHDGLPPGPICSPGKAALQAAADPQDHDYLFFVAKGDGTHHFSKTLREHNDAVGRYQKWGRNRKDYTSRKREE</sequence>
<evidence type="ECO:0000256" key="7">
    <source>
        <dbReference type="HAMAP-Rule" id="MF_02065"/>
    </source>
</evidence>
<evidence type="ECO:0000256" key="2">
    <source>
        <dbReference type="ARBA" id="ARBA00022692"/>
    </source>
</evidence>
<keyword evidence="3 7" id="KW-1133">Transmembrane helix</keyword>
<dbReference type="STRING" id="1121449.SAMN02745704_00459"/>
<evidence type="ECO:0000256" key="1">
    <source>
        <dbReference type="ARBA" id="ARBA00022475"/>
    </source>
</evidence>
<reference evidence="8 9" key="1">
    <citation type="submission" date="2017-02" db="EMBL/GenBank/DDBJ databases">
        <authorList>
            <person name="Peterson S.W."/>
        </authorList>
    </citation>
    <scope>NUCLEOTIDE SEQUENCE [LARGE SCALE GENOMIC DNA]</scope>
    <source>
        <strain evidence="8 9">DSM 16080</strain>
    </source>
</reference>
<dbReference type="PANTHER" id="PTHR30518">
    <property type="entry name" value="ENDOLYTIC MUREIN TRANSGLYCOSYLASE"/>
    <property type="match status" value="1"/>
</dbReference>
<dbReference type="Proteomes" id="UP000190027">
    <property type="component" value="Unassembled WGS sequence"/>
</dbReference>
<dbReference type="Gene3D" id="3.30.160.60">
    <property type="entry name" value="Classic Zinc Finger"/>
    <property type="match status" value="1"/>
</dbReference>
<dbReference type="CDD" id="cd08010">
    <property type="entry name" value="MltG_like"/>
    <property type="match status" value="1"/>
</dbReference>
<dbReference type="GO" id="GO:0009252">
    <property type="term" value="P:peptidoglycan biosynthetic process"/>
    <property type="evidence" value="ECO:0007669"/>
    <property type="project" value="UniProtKB-UniRule"/>
</dbReference>
<dbReference type="EC" id="4.2.2.29" evidence="7"/>
<dbReference type="GO" id="GO:0005886">
    <property type="term" value="C:plasma membrane"/>
    <property type="evidence" value="ECO:0007669"/>
    <property type="project" value="UniProtKB-SubCell"/>
</dbReference>
<keyword evidence="1 7" id="KW-1003">Cell membrane</keyword>
<feature type="site" description="Important for catalytic activity" evidence="7">
    <location>
        <position position="226"/>
    </location>
</feature>
<dbReference type="Pfam" id="PF02618">
    <property type="entry name" value="YceG"/>
    <property type="match status" value="1"/>
</dbReference>
<comment type="function">
    <text evidence="7">Functions as a peptidoglycan terminase that cleaves nascent peptidoglycan strands endolytically to terminate their elongation.</text>
</comment>